<dbReference type="AlphaFoldDB" id="A0A0D2KWX3"/>
<evidence type="ECO:0000313" key="3">
    <source>
        <dbReference type="Proteomes" id="UP000054270"/>
    </source>
</evidence>
<dbReference type="InterPro" id="IPR032675">
    <property type="entry name" value="LRR_dom_sf"/>
</dbReference>
<reference evidence="3" key="1">
    <citation type="submission" date="2014-04" db="EMBL/GenBank/DDBJ databases">
        <title>Evolutionary Origins and Diversification of the Mycorrhizal Mutualists.</title>
        <authorList>
            <consortium name="DOE Joint Genome Institute"/>
            <consortium name="Mycorrhizal Genomics Consortium"/>
            <person name="Kohler A."/>
            <person name="Kuo A."/>
            <person name="Nagy L.G."/>
            <person name="Floudas D."/>
            <person name="Copeland A."/>
            <person name="Barry K.W."/>
            <person name="Cichocki N."/>
            <person name="Veneault-Fourrey C."/>
            <person name="LaButti K."/>
            <person name="Lindquist E.A."/>
            <person name="Lipzen A."/>
            <person name="Lundell T."/>
            <person name="Morin E."/>
            <person name="Murat C."/>
            <person name="Riley R."/>
            <person name="Ohm R."/>
            <person name="Sun H."/>
            <person name="Tunlid A."/>
            <person name="Henrissat B."/>
            <person name="Grigoriev I.V."/>
            <person name="Hibbett D.S."/>
            <person name="Martin F."/>
        </authorList>
    </citation>
    <scope>NUCLEOTIDE SEQUENCE [LARGE SCALE GENOMIC DNA]</scope>
    <source>
        <strain evidence="3">FD-334 SS-4</strain>
    </source>
</reference>
<sequence length="569" mass="66331">MPDELTQREFEHLQNLQREREQLSEKLSQIDGEISRLTLEYGQAHNSQTPIFSLPNEVLLLIFEYAYYTCRFEVRDIRNDEEDLGWDHCDDDRDITRTICNNCRTIEMDLSHVCHLWRVLAHGYSELWSTFNYRCRQWGYRELRLPMYLARSRERPLDIWLDIYKQHYPQISMIMSILLPHAARWRRFSVRLEGGDADPSVFFRSIGPFDAKNLETFEITLYCDNLPNTDCTVQWPGHPGRIFKNRRAPKLTSMRVDLAFSNLCWPAVSNLTVLQFDSSSNARFARAITRRSFCAILQLPNLASLTLADYILTSNQAGPMPVIVAPNLRHLRCMDNEILTYIWGILKAPVLELLVLKGANISHWLFPPEDSSDSPGLPYLPSLRTLCFLNCEAFDEPHSAQIFSRFAHATRSAINVMFHVSAYSARFMDLREPGILPTSKNIFACLLESNNVIYWPNLKTLACSGKSVLTKDIETTQLVAMLLKREQELRLSCTVELCVGERYEEYMDNWRRPNALGGGRRATLWMALQEEIFHRVIVLPQYLERWSSVWTDKVHAEFHRSSEWDFRLE</sequence>
<dbReference type="OMA" id="ANISHWL"/>
<keyword evidence="3" id="KW-1185">Reference proteome</keyword>
<feature type="coiled-coil region" evidence="1">
    <location>
        <begin position="6"/>
        <end position="40"/>
    </location>
</feature>
<accession>A0A0D2KWX3</accession>
<gene>
    <name evidence="2" type="ORF">HYPSUDRAFT_902641</name>
</gene>
<evidence type="ECO:0000313" key="2">
    <source>
        <dbReference type="EMBL" id="KJA19092.1"/>
    </source>
</evidence>
<dbReference type="SUPFAM" id="SSF52058">
    <property type="entry name" value="L domain-like"/>
    <property type="match status" value="1"/>
</dbReference>
<dbReference type="EMBL" id="KN817581">
    <property type="protein sequence ID" value="KJA19092.1"/>
    <property type="molecule type" value="Genomic_DNA"/>
</dbReference>
<name>A0A0D2KWX3_HYPSF</name>
<proteinExistence type="predicted"/>
<evidence type="ECO:0008006" key="4">
    <source>
        <dbReference type="Google" id="ProtNLM"/>
    </source>
</evidence>
<dbReference type="Gene3D" id="3.80.10.10">
    <property type="entry name" value="Ribonuclease Inhibitor"/>
    <property type="match status" value="1"/>
</dbReference>
<keyword evidence="1" id="KW-0175">Coiled coil</keyword>
<organism evidence="2 3">
    <name type="scientific">Hypholoma sublateritium (strain FD-334 SS-4)</name>
    <dbReference type="NCBI Taxonomy" id="945553"/>
    <lineage>
        <taxon>Eukaryota</taxon>
        <taxon>Fungi</taxon>
        <taxon>Dikarya</taxon>
        <taxon>Basidiomycota</taxon>
        <taxon>Agaricomycotina</taxon>
        <taxon>Agaricomycetes</taxon>
        <taxon>Agaricomycetidae</taxon>
        <taxon>Agaricales</taxon>
        <taxon>Agaricineae</taxon>
        <taxon>Strophariaceae</taxon>
        <taxon>Hypholoma</taxon>
    </lineage>
</organism>
<evidence type="ECO:0000256" key="1">
    <source>
        <dbReference type="SAM" id="Coils"/>
    </source>
</evidence>
<dbReference type="OrthoDB" id="3023006at2759"/>
<dbReference type="Proteomes" id="UP000054270">
    <property type="component" value="Unassembled WGS sequence"/>
</dbReference>
<protein>
    <recommendedName>
        <fullName evidence="4">F-box domain-containing protein</fullName>
    </recommendedName>
</protein>